<dbReference type="Proteomes" id="UP000662931">
    <property type="component" value="Chromosome 1"/>
</dbReference>
<feature type="compositionally biased region" description="Pro residues" evidence="7">
    <location>
        <begin position="238"/>
        <end position="251"/>
    </location>
</feature>
<proteinExistence type="inferred from homology"/>
<organism evidence="9 10">
    <name type="scientific">Eeniella nana</name>
    <name type="common">Yeast</name>
    <name type="synonym">Brettanomyces nanus</name>
    <dbReference type="NCBI Taxonomy" id="13502"/>
    <lineage>
        <taxon>Eukaryota</taxon>
        <taxon>Fungi</taxon>
        <taxon>Dikarya</taxon>
        <taxon>Ascomycota</taxon>
        <taxon>Saccharomycotina</taxon>
        <taxon>Pichiomycetes</taxon>
        <taxon>Pichiales</taxon>
        <taxon>Pichiaceae</taxon>
        <taxon>Brettanomyces</taxon>
    </lineage>
</organism>
<evidence type="ECO:0000313" key="9">
    <source>
        <dbReference type="EMBL" id="QPG72974.1"/>
    </source>
</evidence>
<keyword evidence="5" id="KW-0694">RNA-binding</keyword>
<evidence type="ECO:0000313" key="10">
    <source>
        <dbReference type="Proteomes" id="UP000662931"/>
    </source>
</evidence>
<feature type="region of interest" description="Disordered" evidence="7">
    <location>
        <begin position="1"/>
        <end position="114"/>
    </location>
</feature>
<evidence type="ECO:0000259" key="8">
    <source>
        <dbReference type="Pfam" id="PF09770"/>
    </source>
</evidence>
<feature type="compositionally biased region" description="Low complexity" evidence="7">
    <location>
        <begin position="252"/>
        <end position="265"/>
    </location>
</feature>
<dbReference type="KEGG" id="bnn:FOA43_000278"/>
<comment type="similarity">
    <text evidence="3">Belongs to the PAT1 family.</text>
</comment>
<feature type="domain" description="mRNA decay factor PAT1" evidence="8">
    <location>
        <begin position="1"/>
        <end position="858"/>
    </location>
</feature>
<dbReference type="RefSeq" id="XP_038776539.1">
    <property type="nucleotide sequence ID" value="XM_038920611.1"/>
</dbReference>
<dbReference type="OrthoDB" id="74835at2759"/>
<dbReference type="GO" id="GO:0003723">
    <property type="term" value="F:RNA binding"/>
    <property type="evidence" value="ECO:0007669"/>
    <property type="project" value="UniProtKB-KW"/>
</dbReference>
<feature type="compositionally biased region" description="Low complexity" evidence="7">
    <location>
        <begin position="66"/>
        <end position="85"/>
    </location>
</feature>
<evidence type="ECO:0000256" key="3">
    <source>
        <dbReference type="ARBA" id="ARBA00009138"/>
    </source>
</evidence>
<dbReference type="InterPro" id="IPR019167">
    <property type="entry name" value="PAT1_dom"/>
</dbReference>
<dbReference type="GO" id="GO:0005634">
    <property type="term" value="C:nucleus"/>
    <property type="evidence" value="ECO:0007669"/>
    <property type="project" value="UniProtKB-SubCell"/>
</dbReference>
<dbReference type="EMBL" id="CP064812">
    <property type="protein sequence ID" value="QPG72974.1"/>
    <property type="molecule type" value="Genomic_DNA"/>
</dbReference>
<sequence length="870" mass="98053">MSFFGFDPKGSPDHQNDSQNNKHDGKVDIDRFQNFEDQLNSDDEDALNDETFGTESGKIGADFDFSSGFGSKPASSSKGGLKAASTPARSSNISYAQAAHTTGRGTENSSLKPMESLWNDQNQGIAGASAPINSQEIGNTAEPEKKVFSLEEIEAKLRAQPPISQPQMAPQQQLPPGMNPFMLPPQAQQQILASAVASGRFPDMQTAARAMSQMLMAPPPPMQQGMMPPQFMGFPQMPMQPMPMHVPPIPQGPQLQQVQQAPQQPIRTAPPMQATSQPSQPIDEAPIHRVDQSARAQTAEDKTDSNSFSSIDAVQSDENQSQSTQNSSSFSSRSSPPSSQQQQYQRRPQHQQQFHQSGFQGYRGGNNYKGHHFYNQQQRQYQHQQQMENMSPEERAKFISRQEKVNRITRASGFMNPRDKDFVTRFQLSQIVTDDPYNEDFYCQVYKVLNSSVEENSMNSLAKKYLEQSGHRLGGRSKRADIALQRMQQQVSRAVSVAKERGQRTGILSKEGALGKVSFATGRQPRQMLVVNSEETEKTQEIDDDNLLPKEYKFSKSSRSFQLSIIEKVYSEVLKSESRERENEKSSDADLWKSLHLNDKMQTSTNEMIDPFISVLSFDKMMKVFGRVFHLLTAEHQIGVVELIFSNLQKIDVILKGSYKNYVQENYQIPEEVNNKIGLFQVTILKSLVLYLSESKFALVIHFLQCVVENNNVLFLSTAKIGLSLVTVLISRLELIKQEYAKDLSAQDLSQWQQIYDSLFQCLEGRLVSVFPPYFSNDEQKMVRNDESKGDDSYIWQFLASLSLAGQLSHQRVIVDEVRNEIFGAMGAAKKLKEEEKQERAEKYLNNLNLFLNVMGLKASENDITELSDN</sequence>
<dbReference type="AlphaFoldDB" id="A0A875S0J2"/>
<dbReference type="InterPro" id="IPR039900">
    <property type="entry name" value="Pat1-like"/>
</dbReference>
<dbReference type="PANTHER" id="PTHR21551">
    <property type="entry name" value="TOPOISOMERASE II-ASSOCIATED PROTEIN PAT1"/>
    <property type="match status" value="1"/>
</dbReference>
<gene>
    <name evidence="9" type="ORF">FOA43_000278</name>
</gene>
<feature type="compositionally biased region" description="Polar residues" evidence="7">
    <location>
        <begin position="87"/>
        <end position="111"/>
    </location>
</feature>
<dbReference type="GO" id="GO:0000290">
    <property type="term" value="P:deadenylation-dependent decapping of nuclear-transcribed mRNA"/>
    <property type="evidence" value="ECO:0007669"/>
    <property type="project" value="InterPro"/>
</dbReference>
<evidence type="ECO:0000256" key="5">
    <source>
        <dbReference type="ARBA" id="ARBA00022884"/>
    </source>
</evidence>
<accession>A0A875S0J2</accession>
<keyword evidence="10" id="KW-1185">Reference proteome</keyword>
<evidence type="ECO:0000256" key="1">
    <source>
        <dbReference type="ARBA" id="ARBA00004123"/>
    </source>
</evidence>
<protein>
    <recommendedName>
        <fullName evidence="8">mRNA decay factor PAT1 domain-containing protein</fullName>
    </recommendedName>
</protein>
<evidence type="ECO:0000256" key="2">
    <source>
        <dbReference type="ARBA" id="ARBA00004201"/>
    </source>
</evidence>
<dbReference type="Pfam" id="PF09770">
    <property type="entry name" value="PAT1"/>
    <property type="match status" value="1"/>
</dbReference>
<evidence type="ECO:0000256" key="4">
    <source>
        <dbReference type="ARBA" id="ARBA00022490"/>
    </source>
</evidence>
<feature type="compositionally biased region" description="Acidic residues" evidence="7">
    <location>
        <begin position="39"/>
        <end position="48"/>
    </location>
</feature>
<feature type="compositionally biased region" description="Low complexity" evidence="7">
    <location>
        <begin position="320"/>
        <end position="360"/>
    </location>
</feature>
<feature type="region of interest" description="Disordered" evidence="7">
    <location>
        <begin position="313"/>
        <end position="371"/>
    </location>
</feature>
<keyword evidence="6" id="KW-0539">Nucleus</keyword>
<dbReference type="GeneID" id="62193679"/>
<keyword evidence="4" id="KW-0963">Cytoplasm</keyword>
<feature type="compositionally biased region" description="Basic and acidic residues" evidence="7">
    <location>
        <begin position="10"/>
        <end position="34"/>
    </location>
</feature>
<dbReference type="GO" id="GO:0000932">
    <property type="term" value="C:P-body"/>
    <property type="evidence" value="ECO:0007669"/>
    <property type="project" value="UniProtKB-SubCell"/>
</dbReference>
<evidence type="ECO:0000256" key="7">
    <source>
        <dbReference type="SAM" id="MobiDB-lite"/>
    </source>
</evidence>
<evidence type="ECO:0000256" key="6">
    <source>
        <dbReference type="ARBA" id="ARBA00023242"/>
    </source>
</evidence>
<dbReference type="GO" id="GO:0033962">
    <property type="term" value="P:P-body assembly"/>
    <property type="evidence" value="ECO:0007669"/>
    <property type="project" value="TreeGrafter"/>
</dbReference>
<feature type="region of interest" description="Disordered" evidence="7">
    <location>
        <begin position="237"/>
        <end position="282"/>
    </location>
</feature>
<name>A0A875S0J2_EENNA</name>
<comment type="subcellular location">
    <subcellularLocation>
        <location evidence="2">Cytoplasm</location>
        <location evidence="2">P-body</location>
    </subcellularLocation>
    <subcellularLocation>
        <location evidence="1">Nucleus</location>
    </subcellularLocation>
</comment>
<reference evidence="9" key="1">
    <citation type="submission" date="2020-10" db="EMBL/GenBank/DDBJ databases">
        <authorList>
            <person name="Roach M.J.R."/>
        </authorList>
    </citation>
    <scope>NUCLEOTIDE SEQUENCE</scope>
    <source>
        <strain evidence="9">CBS 1945</strain>
    </source>
</reference>
<dbReference type="PANTHER" id="PTHR21551:SF0">
    <property type="entry name" value="PROTEIN ASSOCIATED WITH TOPO II RELATED-1, ISOFORM A"/>
    <property type="match status" value="1"/>
</dbReference>